<evidence type="ECO:0000256" key="17">
    <source>
        <dbReference type="ARBA" id="ARBA00023316"/>
    </source>
</evidence>
<evidence type="ECO:0000256" key="24">
    <source>
        <dbReference type="SAM" id="SignalP"/>
    </source>
</evidence>
<evidence type="ECO:0000256" key="14">
    <source>
        <dbReference type="ARBA" id="ARBA00023180"/>
    </source>
</evidence>
<dbReference type="VEuPathDB" id="FungiDB:P175DRAFT_0436780"/>
<comment type="subcellular location">
    <subcellularLocation>
        <location evidence="3">Cell membrane</location>
        <topology evidence="3">Lipid-anchor</topology>
        <topology evidence="3">GPI-anchor</topology>
    </subcellularLocation>
    <subcellularLocation>
        <location evidence="2">Secreted</location>
        <location evidence="2">Cell wall</location>
    </subcellularLocation>
</comment>
<accession>A0A2T5LYA1</accession>
<evidence type="ECO:0000256" key="3">
    <source>
        <dbReference type="ARBA" id="ARBA00004609"/>
    </source>
</evidence>
<dbReference type="AlphaFoldDB" id="A0A2T5LYA1"/>
<dbReference type="FunFam" id="3.20.20.80:FF:000233">
    <property type="entry name" value="Probable glucan endo-1,3-beta-glucosidase eglC"/>
    <property type="match status" value="1"/>
</dbReference>
<evidence type="ECO:0000313" key="26">
    <source>
        <dbReference type="Proteomes" id="UP000244073"/>
    </source>
</evidence>
<dbReference type="PANTHER" id="PTHR16631:SF13">
    <property type="entry name" value="GLUCAN ENDO-1,3-BETA-GLUCOSIDASE EGLC-RELATED"/>
    <property type="match status" value="1"/>
</dbReference>
<keyword evidence="10" id="KW-0336">GPI-anchor</keyword>
<keyword evidence="9" id="KW-0964">Secreted</keyword>
<evidence type="ECO:0000256" key="11">
    <source>
        <dbReference type="ARBA" id="ARBA00022729"/>
    </source>
</evidence>
<dbReference type="GO" id="GO:0098552">
    <property type="term" value="C:side of membrane"/>
    <property type="evidence" value="ECO:0007669"/>
    <property type="project" value="UniProtKB-KW"/>
</dbReference>
<keyword evidence="7" id="KW-1003">Cell membrane</keyword>
<evidence type="ECO:0000256" key="18">
    <source>
        <dbReference type="ARBA" id="ARBA00023326"/>
    </source>
</evidence>
<keyword evidence="13" id="KW-0472">Membrane</keyword>
<dbReference type="EMBL" id="MSFN02000004">
    <property type="protein sequence ID" value="PTU21261.1"/>
    <property type="molecule type" value="Genomic_DNA"/>
</dbReference>
<dbReference type="Pfam" id="PF00332">
    <property type="entry name" value="Glyco_hydro_17"/>
    <property type="match status" value="1"/>
</dbReference>
<keyword evidence="11 24" id="KW-0732">Signal</keyword>
<sequence>MLSHILALALSIAASEAAYKGFNYGSTNPDGSYKAQSDFESEFTTAKNLIGTSGFTSARLYTMIQGGSSNTPISAIPAAIAEDTSLLLGLWASGGNMANELAALKSAISQYGDDFAKLVVGISVGSEDLYRDSETGIQADAGVGVGPDEIVSYIQQVRSAISGTSLSSVPIGHVDTWNAWTNSSNSAVIDACDWLGFDGYPYFQSTMANSIDDAKSLFDASIEKTKAVANGKEIWVTETGWPVSGSTQNLGVASIANAKQFWDQVGCPLFDNTNTWWYILQDASGSVTPSPSFGIVGNTLSTTPLFDLSCSVSSSSSAVVGSTSTASASKTTGFVTSSATGSAATTSGAGSSSSHGSGSGSGSGSGAGSGAGAGSSFGFGSSSVIPSSSVPYTRPSSTLSVGRPGASSSASAGSSSSSSSSSNSNSGSGSSSGSSTTTKSGTGSATSPASSSFTGAADRVTGSLFAAGLLAVGAVIAL</sequence>
<keyword evidence="15" id="KW-0119">Carbohydrate metabolism</keyword>
<dbReference type="GO" id="GO:0071555">
    <property type="term" value="P:cell wall organization"/>
    <property type="evidence" value="ECO:0007669"/>
    <property type="project" value="UniProtKB-KW"/>
</dbReference>
<keyword evidence="17" id="KW-0961">Cell wall biogenesis/degradation</keyword>
<evidence type="ECO:0000256" key="2">
    <source>
        <dbReference type="ARBA" id="ARBA00004191"/>
    </source>
</evidence>
<evidence type="ECO:0000256" key="16">
    <source>
        <dbReference type="ARBA" id="ARBA00023288"/>
    </source>
</evidence>
<comment type="similarity">
    <text evidence="4 22">Belongs to the glycosyl hydrolase 17 family.</text>
</comment>
<evidence type="ECO:0000256" key="22">
    <source>
        <dbReference type="RuleBase" id="RU004335"/>
    </source>
</evidence>
<evidence type="ECO:0000256" key="13">
    <source>
        <dbReference type="ARBA" id="ARBA00023136"/>
    </source>
</evidence>
<protein>
    <recommendedName>
        <fullName evidence="6">Probable glucan endo-1,3-beta-glucosidase eglC</fullName>
        <ecNumber evidence="5">3.2.1.39</ecNumber>
    </recommendedName>
    <alternativeName>
        <fullName evidence="20">Endo-1,3-beta-glucanase eglC</fullName>
    </alternativeName>
    <alternativeName>
        <fullName evidence="21">Laminarinase eglC</fullName>
    </alternativeName>
</protein>
<evidence type="ECO:0000256" key="10">
    <source>
        <dbReference type="ARBA" id="ARBA00022622"/>
    </source>
</evidence>
<dbReference type="Gene3D" id="3.20.20.80">
    <property type="entry name" value="Glycosidases"/>
    <property type="match status" value="1"/>
</dbReference>
<evidence type="ECO:0000256" key="21">
    <source>
        <dbReference type="ARBA" id="ARBA00032906"/>
    </source>
</evidence>
<dbReference type="InterPro" id="IPR000490">
    <property type="entry name" value="Glyco_hydro_17"/>
</dbReference>
<dbReference type="InterPro" id="IPR017853">
    <property type="entry name" value="GH"/>
</dbReference>
<evidence type="ECO:0000256" key="8">
    <source>
        <dbReference type="ARBA" id="ARBA00022512"/>
    </source>
</evidence>
<evidence type="ECO:0000256" key="15">
    <source>
        <dbReference type="ARBA" id="ARBA00023277"/>
    </source>
</evidence>
<dbReference type="OrthoDB" id="77201at2759"/>
<evidence type="ECO:0000256" key="6">
    <source>
        <dbReference type="ARBA" id="ARBA00019762"/>
    </source>
</evidence>
<dbReference type="GO" id="GO:0042973">
    <property type="term" value="F:glucan endo-1,3-beta-D-glucosidase activity"/>
    <property type="evidence" value="ECO:0007669"/>
    <property type="project" value="UniProtKB-EC"/>
</dbReference>
<evidence type="ECO:0000313" key="25">
    <source>
        <dbReference type="EMBL" id="PTU21261.1"/>
    </source>
</evidence>
<dbReference type="InterPro" id="IPR050732">
    <property type="entry name" value="Beta-glucan_modifiers"/>
</dbReference>
<proteinExistence type="inferred from homology"/>
<dbReference type="GO" id="GO:0000272">
    <property type="term" value="P:polysaccharide catabolic process"/>
    <property type="evidence" value="ECO:0007669"/>
    <property type="project" value="UniProtKB-KW"/>
</dbReference>
<dbReference type="GO" id="GO:0009277">
    <property type="term" value="C:fungal-type cell wall"/>
    <property type="evidence" value="ECO:0007669"/>
    <property type="project" value="TreeGrafter"/>
</dbReference>
<feature type="compositionally biased region" description="Low complexity" evidence="23">
    <location>
        <begin position="405"/>
        <end position="454"/>
    </location>
</feature>
<comment type="function">
    <text evidence="19">Glucanases play a role in cell expansion during growth, in cell-cell fusion during mating, and in spore release during sporulation. This enzyme may be involved in beta-glucan degradation and also function biosynthetically as a transglycosylase.</text>
</comment>
<feature type="compositionally biased region" description="Gly residues" evidence="23">
    <location>
        <begin position="357"/>
        <end position="370"/>
    </location>
</feature>
<feature type="region of interest" description="Disordered" evidence="23">
    <location>
        <begin position="390"/>
        <end position="454"/>
    </location>
</feature>
<evidence type="ECO:0000256" key="20">
    <source>
        <dbReference type="ARBA" id="ARBA00032134"/>
    </source>
</evidence>
<gene>
    <name evidence="25" type="ORF">P175DRAFT_0436780</name>
</gene>
<dbReference type="GO" id="GO:0005576">
    <property type="term" value="C:extracellular region"/>
    <property type="evidence" value="ECO:0007669"/>
    <property type="project" value="TreeGrafter"/>
</dbReference>
<evidence type="ECO:0000256" key="9">
    <source>
        <dbReference type="ARBA" id="ARBA00022525"/>
    </source>
</evidence>
<keyword evidence="14" id="KW-0325">Glycoprotein</keyword>
<keyword evidence="16" id="KW-0449">Lipoprotein</keyword>
<name>A0A2T5LYA1_9EURO</name>
<comment type="catalytic activity">
    <reaction evidence="1">
        <text>Hydrolysis of (1-&gt;3)-beta-D-glucosidic linkages in (1-&gt;3)-beta-D-glucans.</text>
        <dbReference type="EC" id="3.2.1.39"/>
    </reaction>
</comment>
<dbReference type="GO" id="GO:0009986">
    <property type="term" value="C:cell surface"/>
    <property type="evidence" value="ECO:0007669"/>
    <property type="project" value="TreeGrafter"/>
</dbReference>
<dbReference type="RefSeq" id="XP_040752653.1">
    <property type="nucleotide sequence ID" value="XM_040893824.1"/>
</dbReference>
<evidence type="ECO:0000256" key="1">
    <source>
        <dbReference type="ARBA" id="ARBA00000382"/>
    </source>
</evidence>
<dbReference type="Proteomes" id="UP000244073">
    <property type="component" value="Unassembled WGS sequence"/>
</dbReference>
<comment type="caution">
    <text evidence="25">The sequence shown here is derived from an EMBL/GenBank/DDBJ whole genome shotgun (WGS) entry which is preliminary data.</text>
</comment>
<feature type="compositionally biased region" description="Low complexity" evidence="23">
    <location>
        <begin position="337"/>
        <end position="356"/>
    </location>
</feature>
<keyword evidence="8" id="KW-0134">Cell wall</keyword>
<feature type="region of interest" description="Disordered" evidence="23">
    <location>
        <begin position="337"/>
        <end position="370"/>
    </location>
</feature>
<evidence type="ECO:0000256" key="7">
    <source>
        <dbReference type="ARBA" id="ARBA00022475"/>
    </source>
</evidence>
<dbReference type="SUPFAM" id="SSF51445">
    <property type="entry name" value="(Trans)glycosidases"/>
    <property type="match status" value="1"/>
</dbReference>
<evidence type="ECO:0000256" key="12">
    <source>
        <dbReference type="ARBA" id="ARBA00022801"/>
    </source>
</evidence>
<feature type="chain" id="PRO_5015631558" description="Probable glucan endo-1,3-beta-glucosidase eglC" evidence="24">
    <location>
        <begin position="18"/>
        <end position="478"/>
    </location>
</feature>
<dbReference type="GO" id="GO:0005886">
    <property type="term" value="C:plasma membrane"/>
    <property type="evidence" value="ECO:0007669"/>
    <property type="project" value="UniProtKB-SubCell"/>
</dbReference>
<feature type="signal peptide" evidence="24">
    <location>
        <begin position="1"/>
        <end position="17"/>
    </location>
</feature>
<evidence type="ECO:0000256" key="23">
    <source>
        <dbReference type="SAM" id="MobiDB-lite"/>
    </source>
</evidence>
<evidence type="ECO:0000256" key="5">
    <source>
        <dbReference type="ARBA" id="ARBA00012780"/>
    </source>
</evidence>
<dbReference type="EC" id="3.2.1.39" evidence="5"/>
<keyword evidence="18" id="KW-0624">Polysaccharide degradation</keyword>
<reference evidence="25 26" key="1">
    <citation type="journal article" date="2018" name="Proc. Natl. Acad. Sci. U.S.A.">
        <title>Linking secondary metabolites to gene clusters through genome sequencing of six diverse Aspergillus species.</title>
        <authorList>
            <person name="Kaerboelling I."/>
            <person name="Vesth T.C."/>
            <person name="Frisvad J.C."/>
            <person name="Nybo J.L."/>
            <person name="Theobald S."/>
            <person name="Kuo A."/>
            <person name="Bowyer P."/>
            <person name="Matsuda Y."/>
            <person name="Mondo S."/>
            <person name="Lyhne E.K."/>
            <person name="Kogle M.E."/>
            <person name="Clum A."/>
            <person name="Lipzen A."/>
            <person name="Salamov A."/>
            <person name="Ngan C.Y."/>
            <person name="Daum C."/>
            <person name="Chiniquy J."/>
            <person name="Barry K."/>
            <person name="LaButti K."/>
            <person name="Haridas S."/>
            <person name="Simmons B.A."/>
            <person name="Magnuson J.K."/>
            <person name="Mortensen U.H."/>
            <person name="Larsen T.O."/>
            <person name="Grigoriev I.V."/>
            <person name="Baker S.E."/>
            <person name="Andersen M.R."/>
        </authorList>
    </citation>
    <scope>NUCLEOTIDE SEQUENCE [LARGE SCALE GENOMIC DNA]</scope>
    <source>
        <strain evidence="25 26">IBT 24754</strain>
    </source>
</reference>
<evidence type="ECO:0000256" key="19">
    <source>
        <dbReference type="ARBA" id="ARBA00025152"/>
    </source>
</evidence>
<keyword evidence="12" id="KW-0378">Hydrolase</keyword>
<dbReference type="PANTHER" id="PTHR16631">
    <property type="entry name" value="GLUCAN 1,3-BETA-GLUCOSIDASE"/>
    <property type="match status" value="1"/>
</dbReference>
<dbReference type="GeneID" id="63810706"/>
<organism evidence="25 26">
    <name type="scientific">Aspergillus ochraceoroseus IBT 24754</name>
    <dbReference type="NCBI Taxonomy" id="1392256"/>
    <lineage>
        <taxon>Eukaryota</taxon>
        <taxon>Fungi</taxon>
        <taxon>Dikarya</taxon>
        <taxon>Ascomycota</taxon>
        <taxon>Pezizomycotina</taxon>
        <taxon>Eurotiomycetes</taxon>
        <taxon>Eurotiomycetidae</taxon>
        <taxon>Eurotiales</taxon>
        <taxon>Aspergillaceae</taxon>
        <taxon>Aspergillus</taxon>
        <taxon>Aspergillus subgen. Nidulantes</taxon>
    </lineage>
</organism>
<evidence type="ECO:0000256" key="4">
    <source>
        <dbReference type="ARBA" id="ARBA00008773"/>
    </source>
</evidence>